<dbReference type="Gene3D" id="3.40.50.150">
    <property type="entry name" value="Vaccinia Virus protein VP39"/>
    <property type="match status" value="1"/>
</dbReference>
<evidence type="ECO:0000313" key="5">
    <source>
        <dbReference type="Proteomes" id="UP000465846"/>
    </source>
</evidence>
<proteinExistence type="predicted"/>
<evidence type="ECO:0000256" key="2">
    <source>
        <dbReference type="ARBA" id="ARBA00022679"/>
    </source>
</evidence>
<dbReference type="SUPFAM" id="SSF53335">
    <property type="entry name" value="S-adenosyl-L-methionine-dependent methyltransferases"/>
    <property type="match status" value="1"/>
</dbReference>
<sequence>MVRDDRSLPDDAETPHETYDRIAEHFSSTREYPWPEVESFLDDYAADATDAASVTMGSAEADSEVETPPARGLDLGCGNGRHAEVMAEHVESVVALDASRGLLEQARERSAKRGFSANLVQGDAASLPLRDDSVSLAVYVATLHHLRPRSARVASLSELARVLAPGGRALVSAWSVEHDRFDATDGFDTTVDWTLPGGEPVPRYYHIYDTDEFAADLADSTLSVVESFVSSGNCYAVVAPADDPAITDSC</sequence>
<feature type="domain" description="Methyltransferase type 11" evidence="3">
    <location>
        <begin position="73"/>
        <end position="170"/>
    </location>
</feature>
<evidence type="ECO:0000259" key="3">
    <source>
        <dbReference type="Pfam" id="PF08241"/>
    </source>
</evidence>
<dbReference type="InterPro" id="IPR051422">
    <property type="entry name" value="AlkB_tRNA_MeTrf/Diox"/>
</dbReference>
<dbReference type="EMBL" id="CP048739">
    <property type="protein sequence ID" value="QIB73646.1"/>
    <property type="molecule type" value="Genomic_DNA"/>
</dbReference>
<dbReference type="CDD" id="cd02440">
    <property type="entry name" value="AdoMet_MTases"/>
    <property type="match status" value="1"/>
</dbReference>
<keyword evidence="2 4" id="KW-0808">Transferase</keyword>
<dbReference type="GO" id="GO:0006400">
    <property type="term" value="P:tRNA modification"/>
    <property type="evidence" value="ECO:0007669"/>
    <property type="project" value="UniProtKB-ARBA"/>
</dbReference>
<evidence type="ECO:0000256" key="1">
    <source>
        <dbReference type="ARBA" id="ARBA00022603"/>
    </source>
</evidence>
<accession>A0A6C0UE13</accession>
<name>A0A6C0UE13_9EURY</name>
<dbReference type="InterPro" id="IPR013216">
    <property type="entry name" value="Methyltransf_11"/>
</dbReference>
<dbReference type="GO" id="GO:0008175">
    <property type="term" value="F:tRNA methyltransferase activity"/>
    <property type="evidence" value="ECO:0007669"/>
    <property type="project" value="UniProtKB-ARBA"/>
</dbReference>
<dbReference type="GO" id="GO:0032259">
    <property type="term" value="P:methylation"/>
    <property type="evidence" value="ECO:0007669"/>
    <property type="project" value="UniProtKB-KW"/>
</dbReference>
<dbReference type="RefSeq" id="WP_163485677.1">
    <property type="nucleotide sequence ID" value="NZ_CP048739.1"/>
</dbReference>
<dbReference type="PANTHER" id="PTHR13069:SF21">
    <property type="entry name" value="ALKYLATED DNA REPAIR PROTEIN ALKB HOMOLOG 8"/>
    <property type="match status" value="1"/>
</dbReference>
<dbReference type="AlphaFoldDB" id="A0A6C0UE13"/>
<dbReference type="GeneID" id="44078676"/>
<dbReference type="GO" id="GO:0008757">
    <property type="term" value="F:S-adenosylmethionine-dependent methyltransferase activity"/>
    <property type="evidence" value="ECO:0007669"/>
    <property type="project" value="InterPro"/>
</dbReference>
<organism evidence="4 5">
    <name type="scientific">Halogeometricum borinquense</name>
    <dbReference type="NCBI Taxonomy" id="60847"/>
    <lineage>
        <taxon>Archaea</taxon>
        <taxon>Methanobacteriati</taxon>
        <taxon>Methanobacteriota</taxon>
        <taxon>Stenosarchaea group</taxon>
        <taxon>Halobacteria</taxon>
        <taxon>Halobacteriales</taxon>
        <taxon>Haloferacaceae</taxon>
        <taxon>Halogeometricum</taxon>
    </lineage>
</organism>
<reference evidence="4 5" key="1">
    <citation type="submission" date="2020-02" db="EMBL/GenBank/DDBJ databases">
        <title>Whole genome sequence of Halogeometricum borinquense strain wsp4.</title>
        <authorList>
            <person name="Verma D.K."/>
            <person name="Gopal K."/>
            <person name="Prasad E.S."/>
        </authorList>
    </citation>
    <scope>NUCLEOTIDE SEQUENCE [LARGE SCALE GENOMIC DNA]</scope>
    <source>
        <strain evidence="5">wsp4</strain>
    </source>
</reference>
<dbReference type="Proteomes" id="UP000465846">
    <property type="component" value="Chromosome"/>
</dbReference>
<evidence type="ECO:0000313" key="4">
    <source>
        <dbReference type="EMBL" id="QIB73646.1"/>
    </source>
</evidence>
<gene>
    <name evidence="4" type="ORF">G3I44_04705</name>
</gene>
<dbReference type="Pfam" id="PF08241">
    <property type="entry name" value="Methyltransf_11"/>
    <property type="match status" value="1"/>
</dbReference>
<dbReference type="PANTHER" id="PTHR13069">
    <property type="entry name" value="ALKYLATED DNA REPAIR PROTEIN ALKB HOMOLOG 8"/>
    <property type="match status" value="1"/>
</dbReference>
<keyword evidence="1 4" id="KW-0489">Methyltransferase</keyword>
<protein>
    <submittedName>
        <fullName evidence="4">Class I SAM-dependent methyltransferase</fullName>
    </submittedName>
</protein>
<dbReference type="InterPro" id="IPR029063">
    <property type="entry name" value="SAM-dependent_MTases_sf"/>
</dbReference>